<accession>A0AC55DTX7</accession>
<reference evidence="2" key="1">
    <citation type="submission" date="2025-08" db="UniProtKB">
        <authorList>
            <consortium name="RefSeq"/>
        </authorList>
    </citation>
    <scope>IDENTIFICATION</scope>
</reference>
<evidence type="ECO:0000313" key="2">
    <source>
        <dbReference type="RefSeq" id="XP_045155205.1"/>
    </source>
</evidence>
<dbReference type="Proteomes" id="UP000694863">
    <property type="component" value="Unplaced"/>
</dbReference>
<protein>
    <submittedName>
        <fullName evidence="2">S100P-binding protein</fullName>
    </submittedName>
</protein>
<sequence>MTCSLMPSEQSSGTSLLPKENASFSWGSLDEEELDDSLLDLSDGEEDDGHFSYTEEEIQEILKDDAVSNEHFSWGRGLLKNDDTHIEKEEKKSEILPGASQAKNSLCTLEPVAETFGLFKLPQLIGTSLGHGPTPIKPLNRRFALEKDVIKITVAPFDPTVYDAEPDKDKTDSPRDTKKPSFPGEESKDDGLNPNESKLCTESDGASLTNSTWDGPLVPSPSNSNSREIVPDQNMTDSKEPTSVLSQAVDYSESSWRNGESYKSSFEKTTQDIFDKDVEKMKVRKKRLGKVLPIQKTQTRTNVPNVSQSDLEQKKEIYLRSVVAHIEDPEDSNQGALGELRALMGQVHQKPTPNWKHPSDLTERNYAQLRQKSQRYSLTQWVDRNKGNHHRFQHLTGFPYGPLVTSHQQ</sequence>
<proteinExistence type="predicted"/>
<organism evidence="1 2">
    <name type="scientific">Echinops telfairi</name>
    <name type="common">Lesser hedgehog tenrec</name>
    <dbReference type="NCBI Taxonomy" id="9371"/>
    <lineage>
        <taxon>Eukaryota</taxon>
        <taxon>Metazoa</taxon>
        <taxon>Chordata</taxon>
        <taxon>Craniata</taxon>
        <taxon>Vertebrata</taxon>
        <taxon>Euteleostomi</taxon>
        <taxon>Mammalia</taxon>
        <taxon>Eutheria</taxon>
        <taxon>Afrotheria</taxon>
        <taxon>Tenrecidae</taxon>
        <taxon>Tenrecinae</taxon>
        <taxon>Echinops</taxon>
    </lineage>
</organism>
<name>A0AC55DTX7_ECHTE</name>
<dbReference type="RefSeq" id="XP_045155205.1">
    <property type="nucleotide sequence ID" value="XM_045299270.1"/>
</dbReference>
<evidence type="ECO:0000313" key="1">
    <source>
        <dbReference type="Proteomes" id="UP000694863"/>
    </source>
</evidence>
<gene>
    <name evidence="2" type="primary">LOC101661505</name>
</gene>
<keyword evidence="1" id="KW-1185">Reference proteome</keyword>